<organism evidence="2 3">
    <name type="scientific">Saccharopolyspora erythraea</name>
    <name type="common">Streptomyces erythraeus</name>
    <dbReference type="NCBI Taxonomy" id="1836"/>
    <lineage>
        <taxon>Bacteria</taxon>
        <taxon>Bacillati</taxon>
        <taxon>Actinomycetota</taxon>
        <taxon>Actinomycetes</taxon>
        <taxon>Pseudonocardiales</taxon>
        <taxon>Pseudonocardiaceae</taxon>
        <taxon>Saccharopolyspora</taxon>
    </lineage>
</organism>
<dbReference type="Proteomes" id="UP001500729">
    <property type="component" value="Unassembled WGS sequence"/>
</dbReference>
<keyword evidence="3" id="KW-1185">Reference proteome</keyword>
<protein>
    <submittedName>
        <fullName evidence="2">Uncharacterized protein</fullName>
    </submittedName>
</protein>
<sequence length="347" mass="36534">MGLEVTEENRTDGARIVESVDSLVKDFDMSVATLGNVASVGLDALGFIANPLGMLSGAGVGWLIEHVSFLKEPLDDLAGDPDAVNEVAAVWGEQVAMTCGKVASEYARAAQSETASWEGRSADSYRRTAAELAEDIGALEKLANGVRYATQAIGVAVASVRAVIRDMIADVVGEIIAAFVTASAAAFFTAGASMAAFTGWAVGRGAATAGKIIRRVKDLLEKIADVMGKFDKLKDAARSVRVKAHRVGELASKPGAAVGSRQQHVRAMDGRFDSFNNAIRDRVPSQLRDRADGVDNATGARVRDGWADTINGAALRRSAMSEATKETAAAGNNYDDAAEDLEKEEKK</sequence>
<proteinExistence type="predicted"/>
<feature type="compositionally biased region" description="Acidic residues" evidence="1">
    <location>
        <begin position="336"/>
        <end position="347"/>
    </location>
</feature>
<gene>
    <name evidence="2" type="ORF">GCM10009533_10130</name>
</gene>
<name>A0ABP3M4I2_SACER</name>
<evidence type="ECO:0000313" key="2">
    <source>
        <dbReference type="EMBL" id="GAA0513209.1"/>
    </source>
</evidence>
<accession>A0ABP3M4I2</accession>
<dbReference type="EMBL" id="BAAAGS010000004">
    <property type="protein sequence ID" value="GAA0513209.1"/>
    <property type="molecule type" value="Genomic_DNA"/>
</dbReference>
<evidence type="ECO:0000313" key="3">
    <source>
        <dbReference type="Proteomes" id="UP001500729"/>
    </source>
</evidence>
<reference evidence="3" key="1">
    <citation type="journal article" date="2019" name="Int. J. Syst. Evol. Microbiol.">
        <title>The Global Catalogue of Microorganisms (GCM) 10K type strain sequencing project: providing services to taxonomists for standard genome sequencing and annotation.</title>
        <authorList>
            <consortium name="The Broad Institute Genomics Platform"/>
            <consortium name="The Broad Institute Genome Sequencing Center for Infectious Disease"/>
            <person name="Wu L."/>
            <person name="Ma J."/>
        </authorList>
    </citation>
    <scope>NUCLEOTIDE SEQUENCE [LARGE SCALE GENOMIC DNA]</scope>
    <source>
        <strain evidence="3">JCM 10303</strain>
    </source>
</reference>
<evidence type="ECO:0000256" key="1">
    <source>
        <dbReference type="SAM" id="MobiDB-lite"/>
    </source>
</evidence>
<dbReference type="RefSeq" id="WP_009943076.1">
    <property type="nucleotide sequence ID" value="NZ_BAAAGS010000004.1"/>
</dbReference>
<feature type="region of interest" description="Disordered" evidence="1">
    <location>
        <begin position="318"/>
        <end position="347"/>
    </location>
</feature>
<comment type="caution">
    <text evidence="2">The sequence shown here is derived from an EMBL/GenBank/DDBJ whole genome shotgun (WGS) entry which is preliminary data.</text>
</comment>